<evidence type="ECO:0000313" key="3">
    <source>
        <dbReference type="Proteomes" id="UP001303373"/>
    </source>
</evidence>
<evidence type="ECO:0000256" key="1">
    <source>
        <dbReference type="SAM" id="SignalP"/>
    </source>
</evidence>
<organism evidence="2 3">
    <name type="scientific">Acrodontium crateriforme</name>
    <dbReference type="NCBI Taxonomy" id="150365"/>
    <lineage>
        <taxon>Eukaryota</taxon>
        <taxon>Fungi</taxon>
        <taxon>Dikarya</taxon>
        <taxon>Ascomycota</taxon>
        <taxon>Pezizomycotina</taxon>
        <taxon>Dothideomycetes</taxon>
        <taxon>Dothideomycetidae</taxon>
        <taxon>Mycosphaerellales</taxon>
        <taxon>Teratosphaeriaceae</taxon>
        <taxon>Acrodontium</taxon>
    </lineage>
</organism>
<protein>
    <submittedName>
        <fullName evidence="2">Uncharacterized protein</fullName>
    </submittedName>
</protein>
<name>A0AAQ3M4U4_9PEZI</name>
<accession>A0AAQ3M4U4</accession>
<sequence>MPPSIPPLIFFLSALATFTSADFFLSNTTVCMGAFPIDNCYAGVIVLSGTDYNKTYTCNDLWHAQDNAYITQGTAGPFGSWELESSHGVCGSRNLHFNMDFVDIASREANQGNTKYHPGKWRGEKEFESSGFTYQQ</sequence>
<dbReference type="AlphaFoldDB" id="A0AAQ3M4U4"/>
<gene>
    <name evidence="2" type="ORF">R9X50_00453600</name>
</gene>
<keyword evidence="3" id="KW-1185">Reference proteome</keyword>
<feature type="signal peptide" evidence="1">
    <location>
        <begin position="1"/>
        <end position="21"/>
    </location>
</feature>
<proteinExistence type="predicted"/>
<dbReference type="Proteomes" id="UP001303373">
    <property type="component" value="Chromosome 6"/>
</dbReference>
<evidence type="ECO:0000313" key="2">
    <source>
        <dbReference type="EMBL" id="WPH01684.1"/>
    </source>
</evidence>
<reference evidence="2 3" key="1">
    <citation type="submission" date="2023-11" db="EMBL/GenBank/DDBJ databases">
        <title>An acidophilic fungus is an integral part of prey digestion in a carnivorous sundew plant.</title>
        <authorList>
            <person name="Tsai I.J."/>
        </authorList>
    </citation>
    <scope>NUCLEOTIDE SEQUENCE [LARGE SCALE GENOMIC DNA]</scope>
    <source>
        <strain evidence="2">169a</strain>
    </source>
</reference>
<feature type="chain" id="PRO_5042820740" evidence="1">
    <location>
        <begin position="22"/>
        <end position="136"/>
    </location>
</feature>
<dbReference type="EMBL" id="CP138585">
    <property type="protein sequence ID" value="WPH01684.1"/>
    <property type="molecule type" value="Genomic_DNA"/>
</dbReference>
<keyword evidence="1" id="KW-0732">Signal</keyword>